<feature type="compositionally biased region" description="Polar residues" evidence="5">
    <location>
        <begin position="3078"/>
        <end position="3088"/>
    </location>
</feature>
<feature type="region of interest" description="Disordered" evidence="5">
    <location>
        <begin position="3580"/>
        <end position="3601"/>
    </location>
</feature>
<feature type="domain" description="Vacuolar protein sorting-associated protein 13 VPS13 adaptor binding" evidence="7">
    <location>
        <begin position="3217"/>
        <end position="3439"/>
    </location>
</feature>
<dbReference type="GO" id="GO:0045053">
    <property type="term" value="P:protein retention in Golgi apparatus"/>
    <property type="evidence" value="ECO:0007669"/>
    <property type="project" value="TreeGrafter"/>
</dbReference>
<dbReference type="GO" id="GO:0006623">
    <property type="term" value="P:protein targeting to vacuole"/>
    <property type="evidence" value="ECO:0007669"/>
    <property type="project" value="TreeGrafter"/>
</dbReference>
<evidence type="ECO:0000259" key="7">
    <source>
        <dbReference type="Pfam" id="PF25036"/>
    </source>
</evidence>
<feature type="compositionally biased region" description="Basic and acidic residues" evidence="5">
    <location>
        <begin position="1139"/>
        <end position="1153"/>
    </location>
</feature>
<gene>
    <name evidence="9" type="primary">AlNc14C220G9085</name>
    <name evidence="9" type="ORF">ALNC14_102000</name>
</gene>
<evidence type="ECO:0000256" key="5">
    <source>
        <dbReference type="SAM" id="MobiDB-lite"/>
    </source>
</evidence>
<feature type="compositionally biased region" description="Basic residues" evidence="5">
    <location>
        <begin position="3592"/>
        <end position="3601"/>
    </location>
</feature>
<dbReference type="InterPro" id="IPR026847">
    <property type="entry name" value="VPS13"/>
</dbReference>
<sequence>MFETLVTGILTNLLGNYIDAKCFSKDRINVAVWSGYVVLHQLELRADLFDHIPTIRLLRGVCGSIELKIPWNRLQSDSVVITIDDLYLFIQTEEDIEAALLQQDEFQWKQKVIEQLYARARETQESETGSIKNSKRESGYAARLINKIVDNIEVHVRHIHFRLHDISSGDHSFALGVTVESVHAQSTTSSWQPSFVDVSKTDDPRIFKSIEVNHFSVYLNPSIRFPKAGLDGIVDETTGDYGDFDLLSCSIEEFCHVFCQSIPTRAEHRSTSSKRKSSPPTSTTNEELSFSSFDRNYLQHHYLLQPTRTFPNLKLISRFTQLQYNLEESQYCDILYLYTAFQIPEHFRKYHHAHKLRPSKSIAEAHNTREWWAYAIQVTLEQVHEKKRSWSWTYMEERRLDRIRYAHSWQEKRRLELDPHAAHDMMHYETEEEVDMENREDDIRENQTSTQSGSWLLQPSEASFSSSPTYWNRIRIDIDEPKTYSDHRRVLEEIERRRSVEDILYFRYVADSNFSFHEIPRAGPPLPLIRSSIPSGTTLSDSESVCTDDTESLTPTEVRYKSWGHWLFGWTNQFSAVSASPNVDQVQRLLPEIELRELFKILEYEPDKRARRKRKSTHRYAQQSIKDVSIDTKRDVDASTSRITIELVKGSITLASDQERNIALAGGARRYGEKYCPTQFLLATFSHLQLEVLLRDEFMKLDISLQSIEAFDLSAENDAFTRLLSRKKDAPDSNISFFATSADLSGRASSNKFSDTIFSMSYETNVNHISGADASLFVLMEPLEMVFSPTAECWGRLTTFVQTSQMLGVWDELEVASLNDIVNLKARTEAKLNYIMENRVSLLIDLQIRAPVIIIPSDDHNAGCSRLVIDLGLLNLRTERLSRLNSDLIDLPGNGVRFEDHVDSFGTSRMRSSPIPSYASSQGSTRQLCDDSESDHRALRWKEEFYDKFSVSISNIHVLLLPAEQQARLGTELTLSSMRRFGTQYPSSNVLETSDFELIKHFSIRMILRTSILPLDATLTRVYLHLDLPALIVSLSIEKYFRLIRILERFEAIAEYWNSNESNEALADNACELPGSPALDEILGGESGDRPVGPPISNTEDEVVASSAGSDDTWFSIASSRNEAPLSFQEIDIRASDVNEADRNEMESKHELGTLKNKRDRAESIKRSVDGVDRKLFTLTCTLPVISLLLKKPRVPEKFVPEKSTPADLETSFNLNSSFLSTFAESYADTSTRLPQKSTTEFDNLDSTFLFKMEGFKIRVAMKTSTTRATSSITAIQLEDRPYAIYNRPSMYVMFACPKISAPYNKTTPVAALHGTNQGRTNAKKESVERVLTFDEFRAPSSPTPCGGVGIQTNESLHRNFGFSSPQKLVNFEWSGVSNSSLEWIAHDVVCNFGSLHFHLDQNYLAELVQLCDQITCFVPQNEVESRQDVLGTKIELADLSSTPPLDLSTSIITPNLFGDVKLTESVRADLENARQKMRRQNQQNQSIRCRLSFYSLSICLSEDAKVIASTALLRLQLQIKITGNGSTAIDGAVGDLQLHHIHQQDNMVHNSREAEWYQSILYDYGRANSTLIFGLDQQRLASSLGEYALNMFELKVRRRRDPEKAQSEDILSSISASIQPSQLILNPLCFEVIGRYLTEGQLKVCLDKRKRNCEMTSTFFDQRYPRSNEYLDPQGSLTPFFDAMDRTEAYTESLGAFPDSISSIANVSPSRCRSSEHMSTEETLSDEKGRKISDVSPPPSPGAISFYQAYLCRNLDVTVHFLRPKLVIVTLLSESKSCDGIVIDFGTTDITYKGIKSTDGRCTSPEKSYDICIDSKECLISRLENSYAPLMTELDFSFGVNIPQLDTPDPCLQFDLFVSPLQLNIIDDTGSLIFEALQSTIYPIHEALQQLRNAYDEHSVQIPHSSDVDSNASNRFSFLTEHRCKISFKLKSLAIALVFQGTEARKQLAQMFDAIRKPALDDEAACNAWDKIWFENGALQCLPTTRPYSSSPLNSNPQELTTAEENCEVAKLLMSDIALSTTLCIIGNNLMSSDSHFSMEQLSMVVPKQESKDSVDEILGPVRYREGSRLDATQVPNDAKQNWRSKSTDAEKDPAFHHAPDLYTKPVPQITLTARWSMATGEDFDRCDINLHVKSLRFLLLPRSTLCLEQYLVRSLMFLQQANVQKTCLSQFDPNLNPDISNPTAKHSANFYLSHNADSNNNAFPLFELDHSEAPSSVASYSTKTEDDSGKQQGEQFQIKKRAPESAKKIRDAWKFAAEIEHIQLCVLPFEATVQSSEIITSCQIFLCMESPSEPLTAHLMSEQMVKAQLKAICMRIGSVAECSRAFEERHSTMSVMDPFDVNVNFHARGNHNSHSDTISQETGSDIGVEQTQSQSGEEFHVDVSRMITRLSFRDLPAFLGIKSSLYRLAHIHRRMSQRFEAFVADLRKSAGANDTLEGMSPMVSNSNGIEDDQINPEGTANKEAFLTPIPSRMYFSMDGVSLEMVNNIGLQESTVIHIIVSHLSMDLSYALGPSSFIDGVCNVSFETWYHNLRLVSMEPLIEPFDVKLKVSIPQHLSHAIGDNDNKLEDIPSANIEIAIDSQSTLEINITDALIATLIAANRSWKWVMEKEESSGSKSEYSTYWIRNQTGLPLIYWGPSCAIRTLEVGSAQPLTFSEQTIGGSNFSNTGTNRNWILELPKCVTPSRPSIHRIASNSRRFHLAIKNPFTSTERDDDYIEIEGSIYLDQKNSRYYAFSSADENSVTSEEDISQSSAIHSKRSKWECIVDVVVEQGCKYFLIRSPLMIENRSASNFEVEHMDGFKTASIAWKTVVRSNSCVPVPVHLLSSTNIILYVRPPIDLSTPTSKREYAKRRLRIPLSEDDHKDPVSASQTSLQTVIKFHRLHKDFSVRPFVLCAGFTDATKTSHRLGRVLTFSPPMVIRNLLAYELDYCLTTPNYWDPLADKNLSHPKRDWEDVPQRLRERGNIETGGTLIWHLSHWDSPLELRIRMKGFEWSDPVLLKEHMISANSIRMKDARTEAFLFISLELQQSTSQSSEVILFVPYWIVNMTGMPLEFSHDERLAGLEHSTRTLAGQKGVTTNDSNYDNRSAKKKRNSHLIHDYTSLGKEKSHEESTVRPSRKKLDRVKFFIPDSASSIARAKTRRHGGLLPGVPSINGLLDLLPSMGCTQGDPQDDDVTILQACYTNASLLQGSLRLRVCEEKKVAYRGKEKESKLVWSSSFQVDQAGAVGEVTVVDEVSDRLCCFGYVIKEGKGQYSRTKVVALAPRIMVMNATRFSVIVCHSSMKEGIPTMNTPNNVMGPDVHEASTVQQSTGTILDSGTYREFHLKAHLAKMRSIRCRISEMGWNWSGAIPISESGDFVVRFRHETTRESILARITFMMDVCCICIKIHGESINAPPYRLENYSLETFRLHQQRVHQSEILLPHHSLDYTWDEPLQPHKLVVDMLPSAAGDNSRPLRIGNFSFDRIQRFPDALGGTLGIEVCTNGPTRVLRFTDARLRRLRSKEKNIQVKASSGPGVFNELHTYLQNPKVHIIARLRGIGVSLVNDLPQELLYLSISSIRLQFLCSESNELQRRHLNENDTSSAEAGHINRKAASGKRLKRKPASLKLGVMLRVEDIQIDNELPFTPFPVLLQFKNNAGGRLSSRTKATASRDPPPALKIIFVNNNEYEGIDFIHHFSSHILPMYIRIDGSLFAQMMPFLRYTQVSGSRLSKISNSLDFSNTSRGVLSLESKNDDKGESGRALALQDLKSSLDIGISVIKPSYQYNLPSDPYSRSTTTSQRAMMAFESLHRYEIASDTNVGRIQIQTQGRLPTQATFKKLYFEEFHIHAIQVALSFTGATNTNLSVSTSRKSLLTVGPLRLLLNAIGTSLTKIANAPLRFSELRIDHSFVQSNTLASRLASHYHSEALRQAYIILGSVDVLGNPLVAWNNLRRGFQHFLWEPIEGFNGWGGFIVGLGRGTLALSQASVFTFFDFNARILTASSLGLSEACTKLDAYTGYSSTKNIYQALVQGLSGVAVAPIRAIELNGIYGLIPGMVAGLLGLFMKPLYGVALAASTNATVLRNFVDPNIHASLSRARPPRHIDPQTQELKIYSYVESLGEEILSQLQEGRLFGEAYVGHIDLEQEWLMITNKRLLFLRSQITEVEKRYIVAHEIYAEELLLVSHQALEDKDSTKVHSVVIFCLCEPSLLIAQDAAQVNRKREHGAHEAVWSLSADAERSFCLQKKVFALPENKVPFFKAMLQQQDRAVITRNDQESCQFSLNLPTQ</sequence>
<organism evidence="9">
    <name type="scientific">Albugo laibachii Nc14</name>
    <dbReference type="NCBI Taxonomy" id="890382"/>
    <lineage>
        <taxon>Eukaryota</taxon>
        <taxon>Sar</taxon>
        <taxon>Stramenopiles</taxon>
        <taxon>Oomycota</taxon>
        <taxon>Peronosporomycetes</taxon>
        <taxon>Albuginales</taxon>
        <taxon>Albuginaceae</taxon>
        <taxon>Albugo</taxon>
    </lineage>
</organism>
<feature type="region of interest" description="Disordered" evidence="5">
    <location>
        <begin position="907"/>
        <end position="929"/>
    </location>
</feature>
<dbReference type="Pfam" id="PF12624">
    <property type="entry name" value="VPS13_N"/>
    <property type="match status" value="2"/>
</dbReference>
<evidence type="ECO:0000313" key="9">
    <source>
        <dbReference type="EMBL" id="CCA24056.1"/>
    </source>
</evidence>
<evidence type="ECO:0000256" key="1">
    <source>
        <dbReference type="ARBA" id="ARBA00006545"/>
    </source>
</evidence>
<feature type="coiled-coil region" evidence="4">
    <location>
        <begin position="1461"/>
        <end position="1491"/>
    </location>
</feature>
<dbReference type="Pfam" id="PF25037">
    <property type="entry name" value="VPS13_C"/>
    <property type="match status" value="1"/>
</dbReference>
<protein>
    <submittedName>
        <fullName evidence="9">Vacuolar protein sortingassociated protein putative</fullName>
    </submittedName>
</protein>
<dbReference type="InterPro" id="IPR026854">
    <property type="entry name" value="VPS13_N"/>
</dbReference>
<proteinExistence type="inferred from homology"/>
<feature type="domain" description="Chorein N-terminal" evidence="6">
    <location>
        <begin position="1"/>
        <end position="412"/>
    </location>
</feature>
<evidence type="ECO:0000256" key="2">
    <source>
        <dbReference type="ARBA" id="ARBA00022448"/>
    </source>
</evidence>
<reference evidence="9" key="1">
    <citation type="journal article" date="2011" name="PLoS Biol.">
        <title>Gene gain and loss during evolution of obligate parasitism in the white rust pathogen of Arabidopsis thaliana.</title>
        <authorList>
            <person name="Kemen E."/>
            <person name="Gardiner A."/>
            <person name="Schultz-Larsen T."/>
            <person name="Kemen A.C."/>
            <person name="Balmuth A.L."/>
            <person name="Robert-Seilaniantz A."/>
            <person name="Bailey K."/>
            <person name="Holub E."/>
            <person name="Studholme D.J."/>
            <person name="Maclean D."/>
            <person name="Jones J.D."/>
        </authorList>
    </citation>
    <scope>NUCLEOTIDE SEQUENCE</scope>
</reference>
<feature type="region of interest" description="Disordered" evidence="5">
    <location>
        <begin position="2079"/>
        <end position="2100"/>
    </location>
</feature>
<dbReference type="InterPro" id="IPR009543">
    <property type="entry name" value="VPS13_VAB"/>
</dbReference>
<keyword evidence="3" id="KW-0445">Lipid transport</keyword>
<feature type="domain" description="Chorein N-terminal" evidence="6">
    <location>
        <begin position="488"/>
        <end position="1049"/>
    </location>
</feature>
<dbReference type="InterPro" id="IPR056748">
    <property type="entry name" value="VPS13-like_C"/>
</dbReference>
<feature type="domain" description="Vacuolar protein sorting-associated protein 13 VPS13 adaptor binding" evidence="7">
    <location>
        <begin position="2766"/>
        <end position="3064"/>
    </location>
</feature>
<feature type="compositionally biased region" description="Basic and acidic residues" evidence="5">
    <location>
        <begin position="1714"/>
        <end position="1734"/>
    </location>
</feature>
<feature type="region of interest" description="Disordered" evidence="5">
    <location>
        <begin position="3076"/>
        <end position="3099"/>
    </location>
</feature>
<evidence type="ECO:0000256" key="4">
    <source>
        <dbReference type="SAM" id="Coils"/>
    </source>
</evidence>
<feature type="region of interest" description="Disordered" evidence="5">
    <location>
        <begin position="2219"/>
        <end position="2239"/>
    </location>
</feature>
<feature type="compositionally biased region" description="Polar residues" evidence="5">
    <location>
        <begin position="2352"/>
        <end position="2378"/>
    </location>
</feature>
<evidence type="ECO:0000259" key="6">
    <source>
        <dbReference type="Pfam" id="PF12624"/>
    </source>
</evidence>
<comment type="similarity">
    <text evidence="1">Belongs to the VPS13 family.</text>
</comment>
<evidence type="ECO:0000259" key="8">
    <source>
        <dbReference type="Pfam" id="PF25037"/>
    </source>
</evidence>
<feature type="compositionally biased region" description="Basic and acidic residues" evidence="5">
    <location>
        <begin position="2087"/>
        <end position="2100"/>
    </location>
</feature>
<keyword evidence="2" id="KW-0813">Transport</keyword>
<feature type="domain" description="Intermembrane lipid transfer protein VPS13-like C-terminal" evidence="8">
    <location>
        <begin position="4081"/>
        <end position="4144"/>
    </location>
</feature>
<dbReference type="EMBL" id="FR824265">
    <property type="protein sequence ID" value="CCA24056.1"/>
    <property type="molecule type" value="Genomic_DNA"/>
</dbReference>
<feature type="compositionally biased region" description="Polar residues" evidence="5">
    <location>
        <begin position="907"/>
        <end position="927"/>
    </location>
</feature>
<dbReference type="GO" id="GO:0006869">
    <property type="term" value="P:lipid transport"/>
    <property type="evidence" value="ECO:0007669"/>
    <property type="project" value="UniProtKB-KW"/>
</dbReference>
<keyword evidence="4" id="KW-0175">Coiled coil</keyword>
<accession>F0WRU0</accession>
<dbReference type="Pfam" id="PF25036">
    <property type="entry name" value="VPS13_VAB"/>
    <property type="match status" value="2"/>
</dbReference>
<dbReference type="PANTHER" id="PTHR16166:SF93">
    <property type="entry name" value="INTERMEMBRANE LIPID TRANSFER PROTEIN VPS13"/>
    <property type="match status" value="1"/>
</dbReference>
<name>F0WRU0_9STRA</name>
<dbReference type="PANTHER" id="PTHR16166">
    <property type="entry name" value="VACUOLAR PROTEIN SORTING-ASSOCIATED PROTEIN VPS13"/>
    <property type="match status" value="1"/>
</dbReference>
<reference evidence="9" key="2">
    <citation type="submission" date="2011-02" db="EMBL/GenBank/DDBJ databases">
        <authorList>
            <person name="MacLean D."/>
        </authorList>
    </citation>
    <scope>NUCLEOTIDE SEQUENCE</scope>
</reference>
<feature type="region of interest" description="Disordered" evidence="5">
    <location>
        <begin position="1712"/>
        <end position="1738"/>
    </location>
</feature>
<dbReference type="HOGENOM" id="CLU_000144_0_0_1"/>
<evidence type="ECO:0000256" key="3">
    <source>
        <dbReference type="ARBA" id="ARBA00023055"/>
    </source>
</evidence>
<feature type="region of interest" description="Disordered" evidence="5">
    <location>
        <begin position="1139"/>
        <end position="1164"/>
    </location>
</feature>
<feature type="region of interest" description="Disordered" evidence="5">
    <location>
        <begin position="2352"/>
        <end position="2379"/>
    </location>
</feature>